<dbReference type="InterPro" id="IPR016562">
    <property type="entry name" value="Proteasome_assmbl_chp_2_euk"/>
</dbReference>
<comment type="subunit">
    <text evidence="4">Forms a heterodimer with PSMG1.</text>
</comment>
<evidence type="ECO:0000256" key="1">
    <source>
        <dbReference type="ARBA" id="ARBA00019186"/>
    </source>
</evidence>
<dbReference type="Gene3D" id="3.40.50.10900">
    <property type="entry name" value="PAC-like subunit"/>
    <property type="match status" value="1"/>
</dbReference>
<comment type="function">
    <text evidence="4">Chaperone protein which promotes assembly of the 20S proteasome as part of a heterodimer with PSMG1.</text>
</comment>
<dbReference type="GO" id="GO:0043248">
    <property type="term" value="P:proteasome assembly"/>
    <property type="evidence" value="ECO:0007669"/>
    <property type="project" value="TreeGrafter"/>
</dbReference>
<gene>
    <name evidence="5" type="ORF">GWI33_018564</name>
</gene>
<dbReference type="PANTHER" id="PTHR12970">
    <property type="entry name" value="PROTEASOME ASSEMBLY CHAPERONE 2"/>
    <property type="match status" value="1"/>
</dbReference>
<keyword evidence="2 4" id="KW-0143">Chaperone</keyword>
<evidence type="ECO:0000256" key="3">
    <source>
        <dbReference type="ARBA" id="ARBA00025745"/>
    </source>
</evidence>
<proteinExistence type="inferred from homology"/>
<dbReference type="GO" id="GO:0005829">
    <property type="term" value="C:cytosol"/>
    <property type="evidence" value="ECO:0007669"/>
    <property type="project" value="TreeGrafter"/>
</dbReference>
<evidence type="ECO:0000313" key="6">
    <source>
        <dbReference type="Proteomes" id="UP000625711"/>
    </source>
</evidence>
<dbReference type="Proteomes" id="UP000625711">
    <property type="component" value="Unassembled WGS sequence"/>
</dbReference>
<dbReference type="OrthoDB" id="10260712at2759"/>
<comment type="caution">
    <text evidence="5">The sequence shown here is derived from an EMBL/GenBank/DDBJ whole genome shotgun (WGS) entry which is preliminary data.</text>
</comment>
<name>A0A834HXL6_RHYFE</name>
<sequence>MVGCFNIETGLKLAGFTLVIPSISIGNVPQLTVDLLIASLNLDKSISVWHPAIVNSVGSDPYNIQSAAVSTACQLYYNDGLKLAVLQFRTTFDRRRIGIFLSDLLKAIVKLEFKKIVILSSLFDYELTNIRDKENLFYATSGQISEDIIKSVKAKVLEKDQNGYLLISGAGLARKLYNMLENKVECTLLVKYVSEGDNTSDSKVFLKQLLQFIPIDSSKLKITIPPSWSYINGGPPSLGIF</sequence>
<reference evidence="5" key="1">
    <citation type="submission" date="2020-08" db="EMBL/GenBank/DDBJ databases">
        <title>Genome sequencing and assembly of the red palm weevil Rhynchophorus ferrugineus.</title>
        <authorList>
            <person name="Dias G.B."/>
            <person name="Bergman C.M."/>
            <person name="Manee M."/>
        </authorList>
    </citation>
    <scope>NUCLEOTIDE SEQUENCE</scope>
    <source>
        <strain evidence="5">AA-2017</strain>
        <tissue evidence="5">Whole larva</tissue>
    </source>
</reference>
<accession>A0A834HXL6</accession>
<dbReference type="PANTHER" id="PTHR12970:SF1">
    <property type="entry name" value="PROTEASOME ASSEMBLY CHAPERONE 2"/>
    <property type="match status" value="1"/>
</dbReference>
<keyword evidence="6" id="KW-1185">Reference proteome</keyword>
<organism evidence="5 6">
    <name type="scientific">Rhynchophorus ferrugineus</name>
    <name type="common">Red palm weevil</name>
    <name type="synonym">Curculio ferrugineus</name>
    <dbReference type="NCBI Taxonomy" id="354439"/>
    <lineage>
        <taxon>Eukaryota</taxon>
        <taxon>Metazoa</taxon>
        <taxon>Ecdysozoa</taxon>
        <taxon>Arthropoda</taxon>
        <taxon>Hexapoda</taxon>
        <taxon>Insecta</taxon>
        <taxon>Pterygota</taxon>
        <taxon>Neoptera</taxon>
        <taxon>Endopterygota</taxon>
        <taxon>Coleoptera</taxon>
        <taxon>Polyphaga</taxon>
        <taxon>Cucujiformia</taxon>
        <taxon>Curculionidae</taxon>
        <taxon>Dryophthorinae</taxon>
        <taxon>Rhynchophorus</taxon>
    </lineage>
</organism>
<evidence type="ECO:0000256" key="4">
    <source>
        <dbReference type="PIRNR" id="PIRNR010044"/>
    </source>
</evidence>
<dbReference type="AlphaFoldDB" id="A0A834HXL6"/>
<evidence type="ECO:0000313" key="5">
    <source>
        <dbReference type="EMBL" id="KAF7268296.1"/>
    </source>
</evidence>
<dbReference type="InterPro" id="IPR038389">
    <property type="entry name" value="PSMG2_sf"/>
</dbReference>
<protein>
    <recommendedName>
        <fullName evidence="1 4">Proteasome assembly chaperone 2</fullName>
    </recommendedName>
</protein>
<dbReference type="GO" id="GO:0005634">
    <property type="term" value="C:nucleus"/>
    <property type="evidence" value="ECO:0007669"/>
    <property type="project" value="TreeGrafter"/>
</dbReference>
<evidence type="ECO:0000256" key="2">
    <source>
        <dbReference type="ARBA" id="ARBA00023186"/>
    </source>
</evidence>
<dbReference type="Pfam" id="PF09754">
    <property type="entry name" value="PAC2"/>
    <property type="match status" value="1"/>
</dbReference>
<comment type="similarity">
    <text evidence="3 4">Belongs to the PSMG2 family.</text>
</comment>
<dbReference type="EMBL" id="JAACXV010014334">
    <property type="protein sequence ID" value="KAF7268296.1"/>
    <property type="molecule type" value="Genomic_DNA"/>
</dbReference>
<dbReference type="PIRSF" id="PIRSF010044">
    <property type="entry name" value="UCP010044"/>
    <property type="match status" value="1"/>
</dbReference>
<dbReference type="InterPro" id="IPR019151">
    <property type="entry name" value="Proteasome_assmbl_chaperone_2"/>
</dbReference>